<feature type="compositionally biased region" description="Polar residues" evidence="1">
    <location>
        <begin position="1"/>
        <end position="19"/>
    </location>
</feature>
<evidence type="ECO:0000313" key="3">
    <source>
        <dbReference type="Proteomes" id="UP000294360"/>
    </source>
</evidence>
<dbReference type="EMBL" id="LR536452">
    <property type="protein sequence ID" value="VFU17440.1"/>
    <property type="molecule type" value="Genomic_DNA"/>
</dbReference>
<dbReference type="AlphaFoldDB" id="A0A4U8Z7D8"/>
<dbReference type="KEGG" id="mtun:MTUNDRAET4_0034.2"/>
<sequence length="132" mass="14123">MASIPTYPTNAFGLSNSPATPRPNTPSVRGQEVNGAPARLLSSISLGGQQASAPRLWPGMEGRGDLPHAVDAPKPCQLTSFSPHAEAWLPEKRLTRLHVEVIAWLNLFAMSDIFCGSGSATYLPQMSLGIWV</sequence>
<organism evidence="2 3">
    <name type="scientific">Methylocella tundrae</name>
    <dbReference type="NCBI Taxonomy" id="227605"/>
    <lineage>
        <taxon>Bacteria</taxon>
        <taxon>Pseudomonadati</taxon>
        <taxon>Pseudomonadota</taxon>
        <taxon>Alphaproteobacteria</taxon>
        <taxon>Hyphomicrobiales</taxon>
        <taxon>Beijerinckiaceae</taxon>
        <taxon>Methylocella</taxon>
    </lineage>
</organism>
<protein>
    <submittedName>
        <fullName evidence="2">Uncharacterized protein</fullName>
    </submittedName>
</protein>
<evidence type="ECO:0000256" key="1">
    <source>
        <dbReference type="SAM" id="MobiDB-lite"/>
    </source>
</evidence>
<gene>
    <name evidence="2" type="ORF">MTUNDRAET4_0034</name>
</gene>
<evidence type="ECO:0000313" key="2">
    <source>
        <dbReference type="EMBL" id="VFU17440.1"/>
    </source>
</evidence>
<geneLocation type="plasmid" evidence="2 3">
    <name>3</name>
</geneLocation>
<keyword evidence="2" id="KW-0614">Plasmid</keyword>
<accession>A0A4U8Z7D8</accession>
<proteinExistence type="predicted"/>
<feature type="region of interest" description="Disordered" evidence="1">
    <location>
        <begin position="1"/>
        <end position="34"/>
    </location>
</feature>
<dbReference type="Proteomes" id="UP000294360">
    <property type="component" value="Plasmid 3"/>
</dbReference>
<name>A0A4U8Z7D8_METTU</name>
<reference evidence="2 3" key="1">
    <citation type="submission" date="2019-03" db="EMBL/GenBank/DDBJ databases">
        <authorList>
            <person name="Kox A.R. M."/>
        </authorList>
    </citation>
    <scope>NUCLEOTIDE SEQUENCE [LARGE SCALE GENOMIC DNA]</scope>
    <source>
        <strain evidence="2">MTUNDRAET4 annotated genome</strain>
        <plasmid evidence="3">3</plasmid>
    </source>
</reference>